<dbReference type="RefSeq" id="WP_235607373.1">
    <property type="nucleotide sequence ID" value="NZ_MVOG01000027.1"/>
</dbReference>
<reference evidence="2 3" key="1">
    <citation type="journal article" date="2017" name="ISME J.">
        <title>Unveiling bifidobacterial biogeography across the mammalian branch of the tree of life.</title>
        <authorList>
            <person name="Milani C."/>
            <person name="Mangifesta M."/>
            <person name="Mancabelli L."/>
            <person name="Lugli G.A."/>
            <person name="James K."/>
            <person name="Duranti S."/>
            <person name="Turroni F."/>
            <person name="Ferrario C."/>
            <person name="Ossiprandi M.C."/>
            <person name="van Sinderen D."/>
            <person name="Ventura M."/>
        </authorList>
    </citation>
    <scope>NUCLEOTIDE SEQUENCE [LARGE SCALE GENOMIC DNA]</scope>
    <source>
        <strain evidence="2 3">70</strain>
    </source>
</reference>
<sequence>MERHDEQARARRARRRKRFEAIRGRRRLTALVATSTLIVATATISAIGVRTADCAYADGGCEPTMVLPVKGGVIVSPFDAPAQVWLAGHRGVDIAADEGATLVAPADGTVSFAGKVGGKSVVSIVHGAWTLTFEPAVTTLAVGTKVRRGRPFGTMSGSSDHCDGACVHWGIRMAGRRYVDPERWLRPQRVVLVD</sequence>
<feature type="domain" description="M23ase beta-sheet core" evidence="1">
    <location>
        <begin position="88"/>
        <end position="181"/>
    </location>
</feature>
<protein>
    <submittedName>
        <fullName evidence="2">Peptidase, M23 family</fullName>
    </submittedName>
</protein>
<dbReference type="InterPro" id="IPR050570">
    <property type="entry name" value="Cell_wall_metabolism_enzyme"/>
</dbReference>
<keyword evidence="3" id="KW-1185">Reference proteome</keyword>
<gene>
    <name evidence="2" type="ORF">B1400_1354</name>
</gene>
<dbReference type="InterPro" id="IPR011055">
    <property type="entry name" value="Dup_hybrid_motif"/>
</dbReference>
<name>A0A2A2EII6_9BIFI</name>
<comment type="caution">
    <text evidence="2">The sequence shown here is derived from an EMBL/GenBank/DDBJ whole genome shotgun (WGS) entry which is preliminary data.</text>
</comment>
<dbReference type="SUPFAM" id="SSF51261">
    <property type="entry name" value="Duplicated hybrid motif"/>
    <property type="match status" value="1"/>
</dbReference>
<dbReference type="Proteomes" id="UP000217986">
    <property type="component" value="Unassembled WGS sequence"/>
</dbReference>
<evidence type="ECO:0000313" key="3">
    <source>
        <dbReference type="Proteomes" id="UP000217986"/>
    </source>
</evidence>
<dbReference type="EMBL" id="MVOG01000027">
    <property type="protein sequence ID" value="PAU68736.1"/>
    <property type="molecule type" value="Genomic_DNA"/>
</dbReference>
<dbReference type="GO" id="GO:0004222">
    <property type="term" value="F:metalloendopeptidase activity"/>
    <property type="evidence" value="ECO:0007669"/>
    <property type="project" value="TreeGrafter"/>
</dbReference>
<dbReference type="Pfam" id="PF01551">
    <property type="entry name" value="Peptidase_M23"/>
    <property type="match status" value="1"/>
</dbReference>
<dbReference type="AlphaFoldDB" id="A0A2A2EII6"/>
<dbReference type="InterPro" id="IPR016047">
    <property type="entry name" value="M23ase_b-sheet_dom"/>
</dbReference>
<dbReference type="CDD" id="cd12797">
    <property type="entry name" value="M23_peptidase"/>
    <property type="match status" value="1"/>
</dbReference>
<dbReference type="PANTHER" id="PTHR21666:SF291">
    <property type="entry name" value="STAGE II SPORULATION PROTEIN Q"/>
    <property type="match status" value="1"/>
</dbReference>
<accession>A0A2A2EII6</accession>
<evidence type="ECO:0000313" key="2">
    <source>
        <dbReference type="EMBL" id="PAU68736.1"/>
    </source>
</evidence>
<dbReference type="Gene3D" id="2.70.70.10">
    <property type="entry name" value="Glucose Permease (Domain IIA)"/>
    <property type="match status" value="1"/>
</dbReference>
<evidence type="ECO:0000259" key="1">
    <source>
        <dbReference type="Pfam" id="PF01551"/>
    </source>
</evidence>
<organism evidence="2 3">
    <name type="scientific">Bifidobacterium italicum</name>
    <dbReference type="NCBI Taxonomy" id="1960968"/>
    <lineage>
        <taxon>Bacteria</taxon>
        <taxon>Bacillati</taxon>
        <taxon>Actinomycetota</taxon>
        <taxon>Actinomycetes</taxon>
        <taxon>Bifidobacteriales</taxon>
        <taxon>Bifidobacteriaceae</taxon>
        <taxon>Bifidobacterium</taxon>
    </lineage>
</organism>
<proteinExistence type="predicted"/>
<dbReference type="PANTHER" id="PTHR21666">
    <property type="entry name" value="PEPTIDASE-RELATED"/>
    <property type="match status" value="1"/>
</dbReference>